<dbReference type="PRINTS" id="PR02038">
    <property type="entry name" value="AURORABORA"/>
</dbReference>
<evidence type="ECO:0000313" key="7">
    <source>
        <dbReference type="EnsemblMetazoa" id="XP_037874929.1"/>
    </source>
</evidence>
<keyword evidence="8" id="KW-1185">Reference proteome</keyword>
<dbReference type="CTD" id="79866"/>
<feature type="compositionally biased region" description="Low complexity" evidence="6">
    <location>
        <begin position="365"/>
        <end position="374"/>
    </location>
</feature>
<dbReference type="PANTHER" id="PTHR14728">
    <property type="entry name" value="PROTEIN AURORA BOREALIS"/>
    <property type="match status" value="1"/>
</dbReference>
<organism evidence="7 8">
    <name type="scientific">Bombyx mori</name>
    <name type="common">Silk moth</name>
    <dbReference type="NCBI Taxonomy" id="7091"/>
    <lineage>
        <taxon>Eukaryota</taxon>
        <taxon>Metazoa</taxon>
        <taxon>Ecdysozoa</taxon>
        <taxon>Arthropoda</taxon>
        <taxon>Hexapoda</taxon>
        <taxon>Insecta</taxon>
        <taxon>Pterygota</taxon>
        <taxon>Neoptera</taxon>
        <taxon>Endopterygota</taxon>
        <taxon>Lepidoptera</taxon>
        <taxon>Glossata</taxon>
        <taxon>Ditrysia</taxon>
        <taxon>Bombycoidea</taxon>
        <taxon>Bombycidae</taxon>
        <taxon>Bombycinae</taxon>
        <taxon>Bombyx</taxon>
    </lineage>
</organism>
<feature type="compositionally biased region" description="Polar residues" evidence="6">
    <location>
        <begin position="403"/>
        <end position="418"/>
    </location>
</feature>
<dbReference type="InterPro" id="IPR023252">
    <property type="entry name" value="Aurora_borealis_protein"/>
</dbReference>
<feature type="compositionally biased region" description="Basic and acidic residues" evidence="6">
    <location>
        <begin position="199"/>
        <end position="211"/>
    </location>
</feature>
<dbReference type="GO" id="GO:0019901">
    <property type="term" value="F:protein kinase binding"/>
    <property type="evidence" value="ECO:0007669"/>
    <property type="project" value="TreeGrafter"/>
</dbReference>
<dbReference type="EnsemblMetazoa" id="XM_038019000.1">
    <property type="protein sequence ID" value="XP_037874928.1"/>
    <property type="gene ID" value="LOC101739091"/>
</dbReference>
<keyword evidence="5" id="KW-0131">Cell cycle</keyword>
<feature type="region of interest" description="Disordered" evidence="6">
    <location>
        <begin position="399"/>
        <end position="418"/>
    </location>
</feature>
<feature type="region of interest" description="Disordered" evidence="6">
    <location>
        <begin position="1"/>
        <end position="20"/>
    </location>
</feature>
<accession>A0A8R2M883</accession>
<protein>
    <recommendedName>
        <fullName evidence="2">Protein aurora borealis</fullName>
    </recommendedName>
</protein>
<evidence type="ECO:0000256" key="3">
    <source>
        <dbReference type="ARBA" id="ARBA00022618"/>
    </source>
</evidence>
<evidence type="ECO:0000256" key="1">
    <source>
        <dbReference type="ARBA" id="ARBA00010963"/>
    </source>
</evidence>
<evidence type="ECO:0000256" key="5">
    <source>
        <dbReference type="ARBA" id="ARBA00023306"/>
    </source>
</evidence>
<dbReference type="GO" id="GO:0005634">
    <property type="term" value="C:nucleus"/>
    <property type="evidence" value="ECO:0007669"/>
    <property type="project" value="TreeGrafter"/>
</dbReference>
<keyword evidence="3" id="KW-0132">Cell division</keyword>
<reference evidence="7" key="2">
    <citation type="submission" date="2022-06" db="UniProtKB">
        <authorList>
            <consortium name="EnsemblMetazoa"/>
        </authorList>
    </citation>
    <scope>IDENTIFICATION</scope>
    <source>
        <strain evidence="7">p50T (Dazao)</strain>
    </source>
</reference>
<feature type="region of interest" description="Disordered" evidence="6">
    <location>
        <begin position="199"/>
        <end position="221"/>
    </location>
</feature>
<reference evidence="8" key="1">
    <citation type="journal article" date="2008" name="Insect Biochem. Mol. Biol.">
        <title>The genome of a lepidopteran model insect, the silkworm Bombyx mori.</title>
        <authorList>
            <consortium name="International Silkworm Genome Consortium"/>
        </authorList>
    </citation>
    <scope>NUCLEOTIDE SEQUENCE [LARGE SCALE GENOMIC DNA]</scope>
    <source>
        <strain evidence="8">p50T</strain>
    </source>
</reference>
<dbReference type="EnsemblMetazoa" id="XM_038019001.1">
    <property type="protein sequence ID" value="XP_037874929.1"/>
    <property type="gene ID" value="LOC101739091"/>
</dbReference>
<dbReference type="Proteomes" id="UP000005204">
    <property type="component" value="Unassembled WGS sequence"/>
</dbReference>
<dbReference type="GO" id="GO:0005737">
    <property type="term" value="C:cytoplasm"/>
    <property type="evidence" value="ECO:0007669"/>
    <property type="project" value="TreeGrafter"/>
</dbReference>
<comment type="similarity">
    <text evidence="1">Belongs to the BORA family.</text>
</comment>
<dbReference type="GeneID" id="101739091"/>
<feature type="region of interest" description="Disordered" evidence="6">
    <location>
        <begin position="288"/>
        <end position="317"/>
    </location>
</feature>
<dbReference type="KEGG" id="bmor:101739091"/>
<dbReference type="RefSeq" id="XP_037874928.1">
    <property type="nucleotide sequence ID" value="XM_038019000.2"/>
</dbReference>
<name>A0A8R2M883_BOMMO</name>
<sequence>MNDKNDQYKSSPPPTHRKVRNPFDKVLIESLHKPICSPGMCKIYKQKSNGSFRWDIDQACTLVPTEIVACNSQFEPSPDPALERIAEEATDKFFSQEMVMPSPMESLKKNKPILKTSCEASVQITSLIREKLIITKDVSAQTILTLPPELPPEIEKILQPFCTYTQDQTNMSDEYEVTANGSLCRKLFFEEHSDIDHYDSEQTDDEIHAEPRPPSSYEAHTPIIFSPDLSRDLVTKGMKRTFGTPLKKSSSAQRKPFRNKILDVVDFGETCFSPIGFQTPIRNDQRSATSSSLASASISPVTKVASSDEEKNNFTSPESEAMATCLDCISDPRSEEKGPCFCKITPNKIKRSASLKESPPRSRKSSLSFSEKRSLSMSSLHRSRSVQKLDFSMDISFEESAHDQSQADSESSSHPDAQATWSIVEETNAQQAVRDGCIKLQTNEIQSSTRIHNININNILDDTPIKGKCKSYRAHEISKIRVPASASPLHMSLDNSLDGSDNLLSMEHKKIDFNNVDLKFLTENVSQYGRATNDVTKVGDDCSTSFKRVDSGFNENTFYASTSYYESAIKPSELTVTNISKSNVTNNALKEISNVHWMRVDSGFKDENSADSIQFYPGNENSVKKFSNVEETEMKMANKEGTADDFDRFLVQSCNKDAMSMSDIFTDDMTFNCNFSSTPSKNKSRRLHS</sequence>
<evidence type="ECO:0000256" key="6">
    <source>
        <dbReference type="SAM" id="MobiDB-lite"/>
    </source>
</evidence>
<feature type="compositionally biased region" description="Low complexity" evidence="6">
    <location>
        <begin position="288"/>
        <end position="299"/>
    </location>
</feature>
<dbReference type="AlphaFoldDB" id="A0A8R2M883"/>
<dbReference type="GO" id="GO:0007088">
    <property type="term" value="P:regulation of mitotic nuclear division"/>
    <property type="evidence" value="ECO:0007669"/>
    <property type="project" value="TreeGrafter"/>
</dbReference>
<dbReference type="GO" id="GO:0051301">
    <property type="term" value="P:cell division"/>
    <property type="evidence" value="ECO:0007669"/>
    <property type="project" value="UniProtKB-KW"/>
</dbReference>
<dbReference type="Pfam" id="PF15280">
    <property type="entry name" value="BORA_N"/>
    <property type="match status" value="1"/>
</dbReference>
<evidence type="ECO:0000313" key="8">
    <source>
        <dbReference type="Proteomes" id="UP000005204"/>
    </source>
</evidence>
<evidence type="ECO:0000256" key="4">
    <source>
        <dbReference type="ARBA" id="ARBA00022776"/>
    </source>
</evidence>
<dbReference type="GO" id="GO:0060236">
    <property type="term" value="P:regulation of mitotic spindle organization"/>
    <property type="evidence" value="ECO:0007669"/>
    <property type="project" value="TreeGrafter"/>
</dbReference>
<evidence type="ECO:0000256" key="2">
    <source>
        <dbReference type="ARBA" id="ARBA00020055"/>
    </source>
</evidence>
<keyword evidence="4" id="KW-0498">Mitosis</keyword>
<proteinExistence type="inferred from homology"/>
<dbReference type="PANTHER" id="PTHR14728:SF2">
    <property type="entry name" value="PROTEIN AURORA BOREALIS"/>
    <property type="match status" value="1"/>
</dbReference>
<feature type="region of interest" description="Disordered" evidence="6">
    <location>
        <begin position="352"/>
        <end position="374"/>
    </location>
</feature>